<accession>A0A0E9NS47</accession>
<comment type="caution">
    <text evidence="1">The sequence shown here is derived from an EMBL/GenBank/DDBJ whole genome shotgun (WGS) entry which is preliminary data.</text>
</comment>
<reference evidence="1 2" key="2">
    <citation type="journal article" date="2014" name="J. Gen. Appl. Microbiol.">
        <title>The early diverging ascomycetous budding yeast Saitoella complicata has three histone deacetylases belonging to the Clr6, Hos2, and Rpd3 lineages.</title>
        <authorList>
            <person name="Nishida H."/>
            <person name="Matsumoto T."/>
            <person name="Kondo S."/>
            <person name="Hamamoto M."/>
            <person name="Yoshikawa H."/>
        </authorList>
    </citation>
    <scope>NUCLEOTIDE SEQUENCE [LARGE SCALE GENOMIC DNA]</scope>
    <source>
        <strain evidence="1 2">NRRL Y-17804</strain>
    </source>
</reference>
<keyword evidence="2" id="KW-1185">Reference proteome</keyword>
<dbReference type="AlphaFoldDB" id="A0A0E9NS47"/>
<name>A0A0E9NS47_SAICN</name>
<protein>
    <submittedName>
        <fullName evidence="1">Uncharacterized protein</fullName>
    </submittedName>
</protein>
<dbReference type="EMBL" id="BACD03000075">
    <property type="protein sequence ID" value="GAO52593.1"/>
    <property type="molecule type" value="Genomic_DNA"/>
</dbReference>
<sequence>MAVKDGDRHDQHLGRYRGMVRYHYPVSPVSTFSADQPPRKLEEHTRVSPITWTMTRCSCYDSPWILCHLRGPGLPPSLPDTLPVS</sequence>
<reference evidence="1 2" key="3">
    <citation type="journal article" date="2015" name="Genome Announc.">
        <title>Draft Genome Sequence of the Archiascomycetous Yeast Saitoella complicata.</title>
        <authorList>
            <person name="Yamauchi K."/>
            <person name="Kondo S."/>
            <person name="Hamamoto M."/>
            <person name="Takahashi Y."/>
            <person name="Ogura Y."/>
            <person name="Hayashi T."/>
            <person name="Nishida H."/>
        </authorList>
    </citation>
    <scope>NUCLEOTIDE SEQUENCE [LARGE SCALE GENOMIC DNA]</scope>
    <source>
        <strain evidence="1 2">NRRL Y-17804</strain>
    </source>
</reference>
<dbReference type="Proteomes" id="UP000033140">
    <property type="component" value="Unassembled WGS sequence"/>
</dbReference>
<reference evidence="1 2" key="1">
    <citation type="journal article" date="2011" name="J. Gen. Appl. Microbiol.">
        <title>Draft genome sequencing of the enigmatic yeast Saitoella complicata.</title>
        <authorList>
            <person name="Nishida H."/>
            <person name="Hamamoto M."/>
            <person name="Sugiyama J."/>
        </authorList>
    </citation>
    <scope>NUCLEOTIDE SEQUENCE [LARGE SCALE GENOMIC DNA]</scope>
    <source>
        <strain evidence="1 2">NRRL Y-17804</strain>
    </source>
</reference>
<organism evidence="1 2">
    <name type="scientific">Saitoella complicata (strain BCRC 22490 / CBS 7301 / JCM 7358 / NBRC 10748 / NRRL Y-17804)</name>
    <dbReference type="NCBI Taxonomy" id="698492"/>
    <lineage>
        <taxon>Eukaryota</taxon>
        <taxon>Fungi</taxon>
        <taxon>Dikarya</taxon>
        <taxon>Ascomycota</taxon>
        <taxon>Taphrinomycotina</taxon>
        <taxon>Taphrinomycotina incertae sedis</taxon>
        <taxon>Saitoella</taxon>
    </lineage>
</organism>
<evidence type="ECO:0000313" key="2">
    <source>
        <dbReference type="Proteomes" id="UP000033140"/>
    </source>
</evidence>
<proteinExistence type="predicted"/>
<gene>
    <name evidence="1" type="ORF">G7K_6666-t1</name>
</gene>
<evidence type="ECO:0000313" key="1">
    <source>
        <dbReference type="EMBL" id="GAO52593.1"/>
    </source>
</evidence>